<keyword evidence="5" id="KW-1185">Reference proteome</keyword>
<comment type="similarity">
    <text evidence="2">Belongs to the bacterial solute-binding protein 1 family.</text>
</comment>
<dbReference type="Gene3D" id="3.40.190.10">
    <property type="entry name" value="Periplasmic binding protein-like II"/>
    <property type="match status" value="2"/>
</dbReference>
<comment type="subcellular location">
    <subcellularLocation>
        <location evidence="1">Periplasm</location>
    </subcellularLocation>
</comment>
<dbReference type="Pfam" id="PF01547">
    <property type="entry name" value="SBP_bac_1"/>
    <property type="match status" value="1"/>
</dbReference>
<dbReference type="InterPro" id="IPR050490">
    <property type="entry name" value="Bact_solute-bd_prot1"/>
</dbReference>
<dbReference type="GO" id="GO:0042597">
    <property type="term" value="C:periplasmic space"/>
    <property type="evidence" value="ECO:0007669"/>
    <property type="project" value="UniProtKB-SubCell"/>
</dbReference>
<sequence length="436" mass="47905">MKLTHALPLTALVAAVSAAAQAQEITVATVNNNDMVIMQSLTDEFEQAHPGISVNWVVLEENVLRQRTTTDIATGGGQFDVMTIGTYEVPIWAERDWLVGLNGLPDAYQVDDLLRPVRDGLSRDGVLHALPFYGESSMLYYRQDLFDEHGIEMPEQPSWEEAREWASELHDPDNGLYGICLRGKPGWGENMAFVSTLVNTFGGRWFDEDWNPEIDSPEWQAAIEFYVDLLGNYGPPGASSNGFNENLALFSGGRCAMWVDATSAAGRLFDPSESDVADALGFSQAPIAETPKGSHWLWSWALAIPATSQQQDAAQQFITWATSREYIELVGERHGWTSVPPGTRTSTYEDERYIEAAPFASFVLDAMQNADPTDSTLKPSPYIGVQFAGIPEFQAIGTQVGQTIAAALTGQTTVEQALVSAQRSAERAMRQAGYYD</sequence>
<dbReference type="InterPro" id="IPR006059">
    <property type="entry name" value="SBP"/>
</dbReference>
<feature type="signal peptide" evidence="3">
    <location>
        <begin position="1"/>
        <end position="22"/>
    </location>
</feature>
<feature type="chain" id="PRO_5016795224" evidence="3">
    <location>
        <begin position="23"/>
        <end position="436"/>
    </location>
</feature>
<evidence type="ECO:0000256" key="2">
    <source>
        <dbReference type="ARBA" id="ARBA00008520"/>
    </source>
</evidence>
<dbReference type="AlphaFoldDB" id="A0A368TYK4"/>
<evidence type="ECO:0000313" key="4">
    <source>
        <dbReference type="EMBL" id="RCV89671.1"/>
    </source>
</evidence>
<name>A0A368TYK4_9GAMM</name>
<evidence type="ECO:0000313" key="5">
    <source>
        <dbReference type="Proteomes" id="UP000252405"/>
    </source>
</evidence>
<dbReference type="PANTHER" id="PTHR43649">
    <property type="entry name" value="ARABINOSE-BINDING PROTEIN-RELATED"/>
    <property type="match status" value="1"/>
</dbReference>
<protein>
    <submittedName>
        <fullName evidence="4">Sugar ABC transporter substrate-binding protein</fullName>
    </submittedName>
</protein>
<accession>A0A368TYK4</accession>
<organism evidence="4 5">
    <name type="scientific">Billgrantia montanilacus</name>
    <dbReference type="NCBI Taxonomy" id="2282305"/>
    <lineage>
        <taxon>Bacteria</taxon>
        <taxon>Pseudomonadati</taxon>
        <taxon>Pseudomonadota</taxon>
        <taxon>Gammaproteobacteria</taxon>
        <taxon>Oceanospirillales</taxon>
        <taxon>Halomonadaceae</taxon>
        <taxon>Billgrantia</taxon>
    </lineage>
</organism>
<dbReference type="PANTHER" id="PTHR43649:SF12">
    <property type="entry name" value="DIACETYLCHITOBIOSE BINDING PROTEIN DASA"/>
    <property type="match status" value="1"/>
</dbReference>
<dbReference type="EMBL" id="QPII01000005">
    <property type="protein sequence ID" value="RCV89671.1"/>
    <property type="molecule type" value="Genomic_DNA"/>
</dbReference>
<reference evidence="4 5" key="1">
    <citation type="submission" date="2018-07" db="EMBL/GenBank/DDBJ databases">
        <title>Halomonas montanilacus sp. nov., isolated from Lake Pengyan on Tibetan Plateau.</title>
        <authorList>
            <person name="Lu H."/>
            <person name="Xing P."/>
            <person name="Wu Q."/>
        </authorList>
    </citation>
    <scope>NUCLEOTIDE SEQUENCE [LARGE SCALE GENOMIC DNA]</scope>
    <source>
        <strain evidence="4 5">PYC7W</strain>
    </source>
</reference>
<keyword evidence="3" id="KW-0732">Signal</keyword>
<dbReference type="CDD" id="cd13585">
    <property type="entry name" value="PBP2_TMBP_like"/>
    <property type="match status" value="1"/>
</dbReference>
<gene>
    <name evidence="4" type="ORF">DU505_08680</name>
</gene>
<dbReference type="Proteomes" id="UP000252405">
    <property type="component" value="Unassembled WGS sequence"/>
</dbReference>
<dbReference type="RefSeq" id="WP_114478605.1">
    <property type="nucleotide sequence ID" value="NZ_QPII01000005.1"/>
</dbReference>
<evidence type="ECO:0000256" key="3">
    <source>
        <dbReference type="SAM" id="SignalP"/>
    </source>
</evidence>
<proteinExistence type="inferred from homology"/>
<evidence type="ECO:0000256" key="1">
    <source>
        <dbReference type="ARBA" id="ARBA00004418"/>
    </source>
</evidence>
<dbReference type="SUPFAM" id="SSF53850">
    <property type="entry name" value="Periplasmic binding protein-like II"/>
    <property type="match status" value="1"/>
</dbReference>
<comment type="caution">
    <text evidence="4">The sequence shown here is derived from an EMBL/GenBank/DDBJ whole genome shotgun (WGS) entry which is preliminary data.</text>
</comment>
<dbReference type="OrthoDB" id="9804061at2"/>